<reference evidence="2" key="1">
    <citation type="submission" date="2014-09" db="EMBL/GenBank/DDBJ databases">
        <authorList>
            <person name="Magalhaes I.L.F."/>
            <person name="Oliveira U."/>
            <person name="Santos F.R."/>
            <person name="Vidigal T.H.D.A."/>
            <person name="Brescovit A.D."/>
            <person name="Santos A.J."/>
        </authorList>
    </citation>
    <scope>NUCLEOTIDE SEQUENCE</scope>
    <source>
        <tissue evidence="2">Shoot tissue taken approximately 20 cm above the soil surface</tissue>
    </source>
</reference>
<name>A0A0A8YR58_ARUDO</name>
<proteinExistence type="predicted"/>
<evidence type="ECO:0000313" key="2">
    <source>
        <dbReference type="EMBL" id="JAD29369.1"/>
    </source>
</evidence>
<accession>A0A0A8YR58</accession>
<dbReference type="AlphaFoldDB" id="A0A0A8YR58"/>
<reference evidence="2" key="2">
    <citation type="journal article" date="2015" name="Data Brief">
        <title>Shoot transcriptome of the giant reed, Arundo donax.</title>
        <authorList>
            <person name="Barrero R.A."/>
            <person name="Guerrero F.D."/>
            <person name="Moolhuijzen P."/>
            <person name="Goolsby J.A."/>
            <person name="Tidwell J."/>
            <person name="Bellgard S.E."/>
            <person name="Bellgard M.I."/>
        </authorList>
    </citation>
    <scope>NUCLEOTIDE SEQUENCE</scope>
    <source>
        <tissue evidence="2">Shoot tissue taken approximately 20 cm above the soil surface</tissue>
    </source>
</reference>
<organism evidence="2">
    <name type="scientific">Arundo donax</name>
    <name type="common">Giant reed</name>
    <name type="synonym">Donax arundinaceus</name>
    <dbReference type="NCBI Taxonomy" id="35708"/>
    <lineage>
        <taxon>Eukaryota</taxon>
        <taxon>Viridiplantae</taxon>
        <taxon>Streptophyta</taxon>
        <taxon>Embryophyta</taxon>
        <taxon>Tracheophyta</taxon>
        <taxon>Spermatophyta</taxon>
        <taxon>Magnoliopsida</taxon>
        <taxon>Liliopsida</taxon>
        <taxon>Poales</taxon>
        <taxon>Poaceae</taxon>
        <taxon>PACMAD clade</taxon>
        <taxon>Arundinoideae</taxon>
        <taxon>Arundineae</taxon>
        <taxon>Arundo</taxon>
    </lineage>
</organism>
<sequence>MSRAISYRCSRASACASIMNRKQFWGLLNFVVPMIVLNSLMESKSFFRKVGHES</sequence>
<keyword evidence="1" id="KW-0472">Membrane</keyword>
<evidence type="ECO:0000256" key="1">
    <source>
        <dbReference type="SAM" id="Phobius"/>
    </source>
</evidence>
<dbReference type="EMBL" id="GBRH01268526">
    <property type="protein sequence ID" value="JAD29369.1"/>
    <property type="molecule type" value="Transcribed_RNA"/>
</dbReference>
<protein>
    <submittedName>
        <fullName evidence="2">Uncharacterized protein</fullName>
    </submittedName>
</protein>
<keyword evidence="1" id="KW-1133">Transmembrane helix</keyword>
<feature type="transmembrane region" description="Helical" evidence="1">
    <location>
        <begin position="24"/>
        <end position="41"/>
    </location>
</feature>
<keyword evidence="1" id="KW-0812">Transmembrane</keyword>